<dbReference type="SUPFAM" id="SSF53300">
    <property type="entry name" value="vWA-like"/>
    <property type="match status" value="2"/>
</dbReference>
<dbReference type="Proteomes" id="UP001108240">
    <property type="component" value="Unplaced"/>
</dbReference>
<feature type="domain" description="Fibronectin type-III" evidence="13">
    <location>
        <begin position="230"/>
        <end position="326"/>
    </location>
</feature>
<feature type="region of interest" description="Disordered" evidence="9">
    <location>
        <begin position="2115"/>
        <end position="2938"/>
    </location>
</feature>
<dbReference type="SUPFAM" id="SSF57362">
    <property type="entry name" value="BPTI-like"/>
    <property type="match status" value="1"/>
</dbReference>
<feature type="domain" description="BPTI/Kunitz inhibitor" evidence="12">
    <location>
        <begin position="3057"/>
        <end position="3107"/>
    </location>
</feature>
<dbReference type="InterPro" id="IPR050938">
    <property type="entry name" value="Collagen_Structural_Proteins"/>
</dbReference>
<dbReference type="InterPro" id="IPR036116">
    <property type="entry name" value="FN3_sf"/>
</dbReference>
<dbReference type="GO" id="GO:0004867">
    <property type="term" value="F:serine-type endopeptidase inhibitor activity"/>
    <property type="evidence" value="ECO:0007669"/>
    <property type="project" value="InterPro"/>
</dbReference>
<feature type="chain" id="PRO_5039912800" evidence="10">
    <location>
        <begin position="24"/>
        <end position="3110"/>
    </location>
</feature>
<dbReference type="SUPFAM" id="SSF49265">
    <property type="entry name" value="Fibronectin type III"/>
    <property type="match status" value="6"/>
</dbReference>
<feature type="compositionally biased region" description="Pro residues" evidence="9">
    <location>
        <begin position="2010"/>
        <end position="2025"/>
    </location>
</feature>
<dbReference type="InterPro" id="IPR036465">
    <property type="entry name" value="vWFA_dom_sf"/>
</dbReference>
<feature type="compositionally biased region" description="Low complexity" evidence="9">
    <location>
        <begin position="2448"/>
        <end position="2466"/>
    </location>
</feature>
<evidence type="ECO:0000256" key="3">
    <source>
        <dbReference type="ARBA" id="ARBA00022530"/>
    </source>
</evidence>
<dbReference type="CDD" id="cd22627">
    <property type="entry name" value="Kunitz_collagen_alpha1_VII"/>
    <property type="match status" value="1"/>
</dbReference>
<dbReference type="PANTHER" id="PTHR37456">
    <property type="entry name" value="SI:CH211-266K2.1"/>
    <property type="match status" value="1"/>
</dbReference>
<dbReference type="FunFam" id="3.40.50.410:FF:000004">
    <property type="entry name" value="collagen alpha-6(VI) chain"/>
    <property type="match status" value="1"/>
</dbReference>
<evidence type="ECO:0000256" key="7">
    <source>
        <dbReference type="ARBA" id="ARBA00023157"/>
    </source>
</evidence>
<feature type="compositionally biased region" description="Pro residues" evidence="9">
    <location>
        <begin position="2540"/>
        <end position="2549"/>
    </location>
</feature>
<evidence type="ECO:0000256" key="1">
    <source>
        <dbReference type="ARBA" id="ARBA00004498"/>
    </source>
</evidence>
<evidence type="ECO:0000256" key="2">
    <source>
        <dbReference type="ARBA" id="ARBA00022525"/>
    </source>
</evidence>
<dbReference type="PANTHER" id="PTHR37456:SF6">
    <property type="entry name" value="COLLAGEN ALPHA-1(XXIII) CHAIN-LIKE ISOFORM X2"/>
    <property type="match status" value="1"/>
</dbReference>
<dbReference type="Ensembl" id="ENSCCRT00000187253.1">
    <property type="protein sequence ID" value="ENSCCRP00000131209.1"/>
    <property type="gene ID" value="ENSCCRG00000033297.2"/>
</dbReference>
<feature type="compositionally biased region" description="Basic and acidic residues" evidence="9">
    <location>
        <begin position="1828"/>
        <end position="1852"/>
    </location>
</feature>
<dbReference type="CDD" id="cd00063">
    <property type="entry name" value="FN3"/>
    <property type="match status" value="10"/>
</dbReference>
<feature type="domain" description="VWFA" evidence="11">
    <location>
        <begin position="34"/>
        <end position="206"/>
    </location>
</feature>
<feature type="compositionally biased region" description="Basic and acidic residues" evidence="9">
    <location>
        <begin position="1676"/>
        <end position="1686"/>
    </location>
</feature>
<feature type="compositionally biased region" description="Basic and acidic residues" evidence="9">
    <location>
        <begin position="2624"/>
        <end position="2645"/>
    </location>
</feature>
<feature type="domain" description="Fibronectin type-III" evidence="13">
    <location>
        <begin position="865"/>
        <end position="953"/>
    </location>
</feature>
<feature type="compositionally biased region" description="Low complexity" evidence="9">
    <location>
        <begin position="1622"/>
        <end position="1640"/>
    </location>
</feature>
<evidence type="ECO:0000256" key="6">
    <source>
        <dbReference type="ARBA" id="ARBA00023119"/>
    </source>
</evidence>
<dbReference type="FunFam" id="2.60.40.10:FF:001333">
    <property type="entry name" value="collagen alpha-1(VII) chain isoform X2"/>
    <property type="match status" value="1"/>
</dbReference>
<evidence type="ECO:0000259" key="11">
    <source>
        <dbReference type="PROSITE" id="PS50234"/>
    </source>
</evidence>
<dbReference type="InterPro" id="IPR002035">
    <property type="entry name" value="VWF_A"/>
</dbReference>
<evidence type="ECO:0000256" key="8">
    <source>
        <dbReference type="ARBA" id="ARBA00023180"/>
    </source>
</evidence>
<feature type="compositionally biased region" description="Basic and acidic residues" evidence="9">
    <location>
        <begin position="2203"/>
        <end position="2216"/>
    </location>
</feature>
<accession>A0A9J7ZDD9</accession>
<keyword evidence="5" id="KW-0677">Repeat</keyword>
<evidence type="ECO:0000256" key="4">
    <source>
        <dbReference type="ARBA" id="ARBA00022729"/>
    </source>
</evidence>
<dbReference type="Gene3D" id="2.60.40.10">
    <property type="entry name" value="Immunoglobulins"/>
    <property type="match status" value="10"/>
</dbReference>
<dbReference type="Pfam" id="PF00014">
    <property type="entry name" value="Kunitz_BPTI"/>
    <property type="match status" value="1"/>
</dbReference>
<dbReference type="InterPro" id="IPR036880">
    <property type="entry name" value="Kunitz_BPTI_sf"/>
</dbReference>
<dbReference type="InterPro" id="IPR002223">
    <property type="entry name" value="Kunitz_BPTI"/>
</dbReference>
<feature type="domain" description="Fibronectin type-III" evidence="13">
    <location>
        <begin position="327"/>
        <end position="417"/>
    </location>
</feature>
<dbReference type="PRINTS" id="PR00759">
    <property type="entry name" value="BASICPTASE"/>
</dbReference>
<dbReference type="Gene3D" id="3.40.50.410">
    <property type="entry name" value="von Willebrand factor, type A domain"/>
    <property type="match status" value="2"/>
</dbReference>
<dbReference type="FunFam" id="4.10.410.10:FF:000020">
    <property type="entry name" value="Collagen, type VI, alpha 3"/>
    <property type="match status" value="1"/>
</dbReference>
<feature type="compositionally biased region" description="Basic and acidic residues" evidence="9">
    <location>
        <begin position="2278"/>
        <end position="2292"/>
    </location>
</feature>
<feature type="compositionally biased region" description="Basic and acidic residues" evidence="9">
    <location>
        <begin position="1974"/>
        <end position="1996"/>
    </location>
</feature>
<feature type="region of interest" description="Disordered" evidence="9">
    <location>
        <begin position="1330"/>
        <end position="2080"/>
    </location>
</feature>
<keyword evidence="4 10" id="KW-0732">Signal</keyword>
<feature type="compositionally biased region" description="Basic and acidic residues" evidence="9">
    <location>
        <begin position="2116"/>
        <end position="2130"/>
    </location>
</feature>
<dbReference type="Pfam" id="PF01391">
    <property type="entry name" value="Collagen"/>
    <property type="match status" value="13"/>
</dbReference>
<keyword evidence="3" id="KW-0272">Extracellular matrix</keyword>
<evidence type="ECO:0000256" key="10">
    <source>
        <dbReference type="SAM" id="SignalP"/>
    </source>
</evidence>
<feature type="domain" description="VWFA" evidence="11">
    <location>
        <begin position="1136"/>
        <end position="1313"/>
    </location>
</feature>
<keyword evidence="2" id="KW-0964">Secreted</keyword>
<feature type="compositionally biased region" description="Low complexity" evidence="9">
    <location>
        <begin position="2026"/>
        <end position="2036"/>
    </location>
</feature>
<dbReference type="Gene3D" id="4.10.410.10">
    <property type="entry name" value="Pancreatic trypsin inhibitor Kunitz domain"/>
    <property type="match status" value="1"/>
</dbReference>
<dbReference type="Pfam" id="PF00092">
    <property type="entry name" value="VWA"/>
    <property type="match status" value="2"/>
</dbReference>
<dbReference type="PROSITE" id="PS00280">
    <property type="entry name" value="BPTI_KUNITZ_1"/>
    <property type="match status" value="1"/>
</dbReference>
<organism evidence="14 15">
    <name type="scientific">Cyprinus carpio carpio</name>
    <dbReference type="NCBI Taxonomy" id="630221"/>
    <lineage>
        <taxon>Eukaryota</taxon>
        <taxon>Metazoa</taxon>
        <taxon>Chordata</taxon>
        <taxon>Craniata</taxon>
        <taxon>Vertebrata</taxon>
        <taxon>Euteleostomi</taxon>
        <taxon>Actinopterygii</taxon>
        <taxon>Neopterygii</taxon>
        <taxon>Teleostei</taxon>
        <taxon>Ostariophysi</taxon>
        <taxon>Cypriniformes</taxon>
        <taxon>Cyprinidae</taxon>
        <taxon>Cyprininae</taxon>
        <taxon>Cyprinus</taxon>
    </lineage>
</organism>
<keyword evidence="6" id="KW-0176">Collagen</keyword>
<dbReference type="Pfam" id="PF00041">
    <property type="entry name" value="fn3"/>
    <property type="match status" value="8"/>
</dbReference>
<dbReference type="Gene3D" id="1.20.5.320">
    <property type="entry name" value="6-Phosphogluconate Dehydrogenase, domain 3"/>
    <property type="match status" value="1"/>
</dbReference>
<evidence type="ECO:0000256" key="9">
    <source>
        <dbReference type="SAM" id="MobiDB-lite"/>
    </source>
</evidence>
<comment type="subcellular location">
    <subcellularLocation>
        <location evidence="1">Secreted</location>
        <location evidence="1">Extracellular space</location>
        <location evidence="1">Extracellular matrix</location>
    </subcellularLocation>
</comment>
<dbReference type="GeneTree" id="ENSGT00940000154368"/>
<dbReference type="GO" id="GO:0005581">
    <property type="term" value="C:collagen trimer"/>
    <property type="evidence" value="ECO:0007669"/>
    <property type="project" value="UniProtKB-KW"/>
</dbReference>
<dbReference type="InterPro" id="IPR003961">
    <property type="entry name" value="FN3_dom"/>
</dbReference>
<keyword evidence="8" id="KW-0325">Glycoprotein</keyword>
<protein>
    <submittedName>
        <fullName evidence="14">Collagen, type VII, alpha 1</fullName>
    </submittedName>
</protein>
<feature type="signal peptide" evidence="10">
    <location>
        <begin position="1"/>
        <end position="23"/>
    </location>
</feature>
<feature type="compositionally biased region" description="Gly residues" evidence="9">
    <location>
        <begin position="2392"/>
        <end position="2401"/>
    </location>
</feature>
<feature type="domain" description="Fibronectin type-III" evidence="13">
    <location>
        <begin position="775"/>
        <end position="862"/>
    </location>
</feature>
<feature type="domain" description="Fibronectin type-III" evidence="13">
    <location>
        <begin position="956"/>
        <end position="1042"/>
    </location>
</feature>
<feature type="domain" description="Fibronectin type-III" evidence="13">
    <location>
        <begin position="418"/>
        <end position="506"/>
    </location>
</feature>
<feature type="compositionally biased region" description="Low complexity" evidence="9">
    <location>
        <begin position="1854"/>
        <end position="1873"/>
    </location>
</feature>
<feature type="compositionally biased region" description="Low complexity" evidence="9">
    <location>
        <begin position="2411"/>
        <end position="2433"/>
    </location>
</feature>
<feature type="compositionally biased region" description="Basic and acidic residues" evidence="9">
    <location>
        <begin position="1333"/>
        <end position="1369"/>
    </location>
</feature>
<feature type="compositionally biased region" description="Gly residues" evidence="9">
    <location>
        <begin position="2881"/>
        <end position="2890"/>
    </location>
</feature>
<dbReference type="InterPro" id="IPR020901">
    <property type="entry name" value="Prtase_inh_Kunz-CS"/>
</dbReference>
<evidence type="ECO:0000256" key="5">
    <source>
        <dbReference type="ARBA" id="ARBA00022737"/>
    </source>
</evidence>
<feature type="domain" description="Fibronectin type-III" evidence="13">
    <location>
        <begin position="507"/>
        <end position="594"/>
    </location>
</feature>
<evidence type="ECO:0000259" key="13">
    <source>
        <dbReference type="PROSITE" id="PS50853"/>
    </source>
</evidence>
<feature type="domain" description="Fibronectin type-III" evidence="13">
    <location>
        <begin position="597"/>
        <end position="685"/>
    </location>
</feature>
<dbReference type="SMART" id="SM00327">
    <property type="entry name" value="VWA"/>
    <property type="match status" value="1"/>
</dbReference>
<reference evidence="14" key="1">
    <citation type="submission" date="2025-08" db="UniProtKB">
        <authorList>
            <consortium name="Ensembl"/>
        </authorList>
    </citation>
    <scope>IDENTIFICATION</scope>
</reference>
<dbReference type="FunFam" id="2.60.40.10:FF:000307">
    <property type="entry name" value="collagen alpha-1(VII) chain isoform X1"/>
    <property type="match status" value="5"/>
</dbReference>
<feature type="compositionally biased region" description="Basic and acidic residues" evidence="9">
    <location>
        <begin position="1917"/>
        <end position="1926"/>
    </location>
</feature>
<feature type="compositionally biased region" description="Pro residues" evidence="9">
    <location>
        <begin position="2037"/>
        <end position="2047"/>
    </location>
</feature>
<feature type="domain" description="Fibronectin type-III" evidence="13">
    <location>
        <begin position="1045"/>
        <end position="1132"/>
    </location>
</feature>
<reference evidence="14" key="2">
    <citation type="submission" date="2025-09" db="UniProtKB">
        <authorList>
            <consortium name="Ensembl"/>
        </authorList>
    </citation>
    <scope>IDENTIFICATION</scope>
</reference>
<dbReference type="OMA" id="GAICTIT"/>
<evidence type="ECO:0000313" key="15">
    <source>
        <dbReference type="Proteomes" id="UP001108240"/>
    </source>
</evidence>
<dbReference type="SMART" id="SM00060">
    <property type="entry name" value="FN3"/>
    <property type="match status" value="10"/>
</dbReference>
<feature type="compositionally biased region" description="Low complexity" evidence="9">
    <location>
        <begin position="2304"/>
        <end position="2316"/>
    </location>
</feature>
<feature type="compositionally biased region" description="Gly residues" evidence="9">
    <location>
        <begin position="2731"/>
        <end position="2740"/>
    </location>
</feature>
<dbReference type="PROSITE" id="PS50234">
    <property type="entry name" value="VWFA"/>
    <property type="match status" value="2"/>
</dbReference>
<feature type="compositionally biased region" description="Basic and acidic residues" evidence="9">
    <location>
        <begin position="1720"/>
        <end position="1729"/>
    </location>
</feature>
<feature type="compositionally biased region" description="Low complexity" evidence="9">
    <location>
        <begin position="2555"/>
        <end position="2567"/>
    </location>
</feature>
<proteinExistence type="predicted"/>
<feature type="compositionally biased region" description="Low complexity" evidence="9">
    <location>
        <begin position="1486"/>
        <end position="1496"/>
    </location>
</feature>
<feature type="domain" description="Fibronectin type-III" evidence="13">
    <location>
        <begin position="686"/>
        <end position="773"/>
    </location>
</feature>
<keyword evidence="7" id="KW-1015">Disulfide bond</keyword>
<evidence type="ECO:0000259" key="12">
    <source>
        <dbReference type="PROSITE" id="PS50279"/>
    </source>
</evidence>
<feature type="compositionally biased region" description="Basic and acidic residues" evidence="9">
    <location>
        <begin position="1878"/>
        <end position="1891"/>
    </location>
</feature>
<dbReference type="InterPro" id="IPR008160">
    <property type="entry name" value="Collagen"/>
</dbReference>
<feature type="compositionally biased region" description="Low complexity" evidence="9">
    <location>
        <begin position="2585"/>
        <end position="2594"/>
    </location>
</feature>
<sequence length="3110" mass="315393">MGCLLQWTLLFAVLLFLPSQSTAQGQCSNVVKADIVFLVDGSSSIGRANFVLVKNFMAGIVKPFARAVGPSGIRFGTVQYSDTARVEFTFTTYLNGTELLTAIENINYKGGNTRTGAGLKYIADNFFSPASIRDVPKITILITDGKSQDSVQEPSQKLRSLGVKVFAVGIKSADATELNLIASPPQNEFTSQIANFKALISLLPLVSRRVCTTSGGSYSSDVSPSEAYRGPSDLQFSGETTNSLRFRWTSAGGPLSGYVVQYRPLSGLGQPITAELRQETIPSNQQSYTARELRSGTDYLITVIAQYPNSLGESVSGKARTKILQGVTTLRLIQAGFFTLALAWDTPADQVQGYRITYGPTGQPDAQVLEQSVGAESTSLTLVGLKSDTEYVINLYPLFPRNSASPATLTTRTLRLEGVQQLSVETISSNSVRVRWTGVTGARGYRVVWGPFTGSDVESIELGGDSESHILGNLRPDTEYIVIVIALYNGEAEGPGANARFRIERSEQQVLRATTTGPTSIRLNWNLIQAARGYRLEWKAGERGRVQKQEFPQSTTNFELRSLQPNTEYIITLYTLYDGREEATFFSTKSTEQPVGPVTNLRVVDSLGNIIRLGWTGVAGATQYNIIILNTESNTEVNRRVPGTQTNFDLGDLEVGVRYDVSVKALIGSDEGEPATVFITTELPLRVTNLRVVGSNSRRVRIAWTGVSGATGYRVTWRQSNTAEQSRVLGGDITTYTIDGLQPDDSVVVGVAPVIDGQTGEVVSVSTRTSGSTGIVTGLRVIEVTSERIVITWTPVNRATGYKITWRRNDGVEDSEIVSTDVASYTIDRLQEGAAYQILVSAFFNSREGPAATATARTDQATVGRVTNLQVVEAQGEVVRVSWVGVQNATSYRILWKRTDGEEERSQLVGGNVTSVELRQLDEGVQYEVKVLALVRNREGPPVSVRVTTGGQRGTRVEGLRVLDSTPGGLRITWRAVSGASSYRIYWRSSQGEPESNRQISADATSYTLDGLRPGLSYTVRLSAVVDGQETEATTIRATTDALPPVTGLSVTDSTENSVLLAWSPVTGATGYILRWTEEEGTDQSETLPGTATSYRVIGLRLGRRYRFTVQPTFQNQVGPETSVEERTVCVGGRLDVVFLVPASRDRSGLVRPVLSLLASSAGSFTSIGPRDSQMGVVMYSEDPKVRFLLNRHSNSETLLRDILATPFNDRPGNNIGQAMTYARQFLLSAQAGRRYGVPGVVVIIADEKSTDDLSQPAAAVRADGVTVLAVGIGRADSRELRSAVTDGSTQNLLYAQDANQLYGLHPDLADLLCGLARGTSITPVPCTVECPKGAKGELGQKGERGRDGVDGRKGEPGRDGLPGREGPRGPEGPPGQPGSGLGVRGEKGERGFPGLDGSPGVPGRPGAVGLPGIQGLPGVRGDPGESGILGPQGLKGDKGERGEPGSAIGGGLPGRKGEPGIPGIPGTPGRSGVAGAKGEPGARGLPGQDGLPGLPGTAGLSIKGEKGSPGERGPPGVGSGVAAKGDAGEPGSSGPPGPQGPRGLTGQKGAKGESGESIEGKPGPQGNTGDPGDRGPRGPPGEIGSKGDRGQTGPPGSDGPKGDRGLPGQAGYKGDKGSAGPPGLQGLRGLPGSSGFSGEKGAEGEKGEPGSCDCQGSFGKKGERGERGFPGPDGAKGDAGQKGERGAPGAGEPGQPGPKGDQGDRGLTGLSGKPGAKGSHGDSGEKGEAGSPGPQGPMGPRGKDGLKGDKGEDGTPGESGLPGKSGERGLRGLPGQPGQPGTKGDMGDPGEDGRNGTPGPSGPRGSKGEQGIQGPPGPPGDVTTGEKQLKGDRGEKGEAGDPGEHGAKGLKGEPGASGSPGPSGPEGPRGFPGARGDSGERGSPGDKGERGVAGLDGRPGQDGKPGPPGAPGLRGDPGKQGDPGRDGLAGLRGSQGPPGPPGPPGANGTPGKAGEDGKPGLPGKTGEDGVPGEDGRKGDKGEPGPTGRDGRDGLKGDQGIAGIIGPQGPIGPPGVPGNVGPPGPVVYVKGGAATPIPGPQGPPGAPGVPGVPGAAGPRGERGLPGLKGDAGDPGDYGKPGNVVDVKKSLSEFGIEVRELKLLVDNRSSLVSKLSELTEGKRGEKGDVGPRGHPGADGAQGLPGERGVKGEQGEKGPPGPQGPPGRAIGERGPEGPPGQAGEPGKPGIPGVPGRAGELGEAGRPGDKGEKGEKGDKGPAGPAGLAGLGGPPGPKGDSVSAQSGLPGPRGLPGAQGIRGEPGQVGPPGPTGERGYTGPRGEKGEKGASGESGKDGFPGSPGEPGKPGADGKPGLKGPAGPPGLPGNPGEPGIRGPTGPMGGNGPPGAPGVKGNQGEPGIGVQGPPGPQGNRGLPGPTGTPGAIGPQGPPGLSGQVGEGGKPGVPGRDGVPGKDGLPGLPGKLGIAGPIGPPGLKGEQGDSGPPGKSVTGPPGMKGEMGPPGLTLPGTVGENGLPGLPGPKGDKGPAGIKGERGAAGDPGDPGENGMRGPSGPKGVKGEAGVGMPGPQGQSGPIGLKGDPGLPGPPGPPGPRGLDGRPGLAGQRGEVGQPGPPGPPGERGLQGFIGKAGNPGTPGAAGPPGPPGNAGLPGLKGDKGEIGVGVPGSRGERGDAGPRGEEGRAGTDGERGPTGPPGSKGNRGDKGEQGPSGIKGEKGDTLLVGGPSGEKGVKGETGERGTKGAQGEKGAKGQEGPPGEQGLRGEPGERGSTGFQGARGPGGQKGEAGQPGIPGEAGTPGKDGLSGMRGEKGEVGPVGQRGLKGERGSKGACGPSGPKGDKGDAGINGRPGLPGRKGEQGEVGSPGLTGSPGKEGLIGAKGDRGFDGVLGPKGSQGEKGERGQPGIPGPPGLRGADGPLGLTGPQGPAGGKGPEGLQGQKGERGPPGPAMVGPRGIPGIPGERGEQGEIGTDGPKGDRGQPGMTEDEIRAYVRREMNLHCACGGVQEVEKPVQVHAYRSSSTSLESSLIQGDEEGHKLRVVMNTNDPDYEHIYSIETYDDDAPVMEIADYDTTVNKSQGQTVSFDSLKAERTKFEVKGEDSCILPMEEGNCSHYTLRWYFNSEVGVCRPFIYSGCGGNANRFLQKEECEKLCLQE</sequence>
<evidence type="ECO:0000313" key="14">
    <source>
        <dbReference type="Ensembl" id="ENSCCRP00000131209.1"/>
    </source>
</evidence>
<feature type="compositionally biased region" description="Low complexity" evidence="9">
    <location>
        <begin position="2367"/>
        <end position="2384"/>
    </location>
</feature>
<keyword evidence="15" id="KW-1185">Reference proteome</keyword>
<dbReference type="PRINTS" id="PR00453">
    <property type="entry name" value="VWFADOMAIN"/>
</dbReference>
<feature type="compositionally biased region" description="Basic and acidic residues" evidence="9">
    <location>
        <begin position="2685"/>
        <end position="2696"/>
    </location>
</feature>
<dbReference type="PROSITE" id="PS50853">
    <property type="entry name" value="FN3"/>
    <property type="match status" value="10"/>
</dbReference>
<feature type="compositionally biased region" description="Low complexity" evidence="9">
    <location>
        <begin position="1772"/>
        <end position="1781"/>
    </location>
</feature>
<feature type="compositionally biased region" description="Low complexity" evidence="9">
    <location>
        <begin position="2052"/>
        <end position="2068"/>
    </location>
</feature>
<dbReference type="InterPro" id="IPR013783">
    <property type="entry name" value="Ig-like_fold"/>
</dbReference>
<name>A0A9J7ZDD9_CYPCA</name>
<dbReference type="PROSITE" id="PS50279">
    <property type="entry name" value="BPTI_KUNITZ_2"/>
    <property type="match status" value="1"/>
</dbReference>
<feature type="compositionally biased region" description="Basic and acidic residues" evidence="9">
    <location>
        <begin position="1742"/>
        <end position="1754"/>
    </location>
</feature>